<dbReference type="SMART" id="SM00829">
    <property type="entry name" value="PKS_ER"/>
    <property type="match status" value="1"/>
</dbReference>
<dbReference type="PANTHER" id="PTHR43482:SF1">
    <property type="entry name" value="PROTEIN AST1-RELATED"/>
    <property type="match status" value="1"/>
</dbReference>
<dbReference type="PANTHER" id="PTHR43482">
    <property type="entry name" value="PROTEIN AST1-RELATED"/>
    <property type="match status" value="1"/>
</dbReference>
<name>A0A3B8GL92_9ACTN</name>
<dbReference type="InterPro" id="IPR052585">
    <property type="entry name" value="Lipid_raft_assoc_Zn_ADH"/>
</dbReference>
<dbReference type="CDD" id="cd05289">
    <property type="entry name" value="MDR_like_2"/>
    <property type="match status" value="1"/>
</dbReference>
<evidence type="ECO:0000259" key="1">
    <source>
        <dbReference type="SMART" id="SM00829"/>
    </source>
</evidence>
<evidence type="ECO:0000313" key="2">
    <source>
        <dbReference type="EMBL" id="BBE36485.1"/>
    </source>
</evidence>
<accession>A0A3B8GL92</accession>
<dbReference type="InterPro" id="IPR011032">
    <property type="entry name" value="GroES-like_sf"/>
</dbReference>
<feature type="domain" description="Enoyl reductase (ER)" evidence="1">
    <location>
        <begin position="15"/>
        <end position="311"/>
    </location>
</feature>
<gene>
    <name evidence="2" type="primary">idmB37</name>
</gene>
<dbReference type="SUPFAM" id="SSF51735">
    <property type="entry name" value="NAD(P)-binding Rossmann-fold domains"/>
    <property type="match status" value="1"/>
</dbReference>
<dbReference type="Gene3D" id="3.90.180.10">
    <property type="entry name" value="Medium-chain alcohol dehydrogenases, catalytic domain"/>
    <property type="match status" value="1"/>
</dbReference>
<dbReference type="Pfam" id="PF13602">
    <property type="entry name" value="ADH_zinc_N_2"/>
    <property type="match status" value="1"/>
</dbReference>
<organism evidence="2">
    <name type="scientific">Streptomyces sp. SoC090715LN-16</name>
    <dbReference type="NCBI Taxonomy" id="1898658"/>
    <lineage>
        <taxon>Bacteria</taxon>
        <taxon>Bacillati</taxon>
        <taxon>Actinomycetota</taxon>
        <taxon>Actinomycetes</taxon>
        <taxon>Kitasatosporales</taxon>
        <taxon>Streptomycetaceae</taxon>
        <taxon>Streptomyces</taxon>
    </lineage>
</organism>
<dbReference type="InterPro" id="IPR020843">
    <property type="entry name" value="ER"/>
</dbReference>
<dbReference type="Pfam" id="PF08240">
    <property type="entry name" value="ADH_N"/>
    <property type="match status" value="1"/>
</dbReference>
<proteinExistence type="predicted"/>
<dbReference type="InterPro" id="IPR013154">
    <property type="entry name" value="ADH-like_N"/>
</dbReference>
<reference evidence="2" key="1">
    <citation type="journal article" date="2018" name="ACS Chem. Biol.">
        <title>Discovery of an Antibacterial Isoindolinone-Containing Tetracyclic Polyketide by Cryptic Gene Activation and Characterization of Its Biosynthetic Gene Cluster.</title>
        <authorList>
            <person name="Thong W.L."/>
            <person name="Shin-ya K."/>
            <person name="Nishiyama M."/>
            <person name="Kuzuyama T."/>
        </authorList>
    </citation>
    <scope>NUCLEOTIDE SEQUENCE</scope>
    <source>
        <strain evidence="2">SoC090715LN-16</strain>
    </source>
</reference>
<dbReference type="InterPro" id="IPR036291">
    <property type="entry name" value="NAD(P)-bd_dom_sf"/>
</dbReference>
<dbReference type="GO" id="GO:0016491">
    <property type="term" value="F:oxidoreductase activity"/>
    <property type="evidence" value="ECO:0007669"/>
    <property type="project" value="InterPro"/>
</dbReference>
<protein>
    <submittedName>
        <fullName evidence="2">Quinone reductase</fullName>
    </submittedName>
</protein>
<dbReference type="Gene3D" id="3.40.50.720">
    <property type="entry name" value="NAD(P)-binding Rossmann-like Domain"/>
    <property type="match status" value="1"/>
</dbReference>
<sequence>MSTALMRAVGFTAFGGPEVVSVAEVPVPEPGPGQVLVRVSAAPLHFFDRAARSGALRSMLAEGPRYVLGWDMCGTVHTVGPGVVAFAPGDPVVGMVDWLTTRTGTQAEYAVLDASALAPAPAGTTPAAASTLPLNALTATQALDLLRLDAGRTLAVTGAGGAVGGYVVELAKDRGLRVVALSASRDEGFLTGLGAVFVPRSDDPAGALLAAAPEGVDGLVDGASLGDRVLPAVRDGGGFVAVRPPATPEPQRGIRTMPVITRGDGAQLRSLVDLVDKGRLTLRVARTFAYEEAHLAHEQLDRGGQRGRLVLLP</sequence>
<dbReference type="EMBL" id="LC386909">
    <property type="protein sequence ID" value="BBE36485.1"/>
    <property type="molecule type" value="Genomic_DNA"/>
</dbReference>
<dbReference type="SUPFAM" id="SSF50129">
    <property type="entry name" value="GroES-like"/>
    <property type="match status" value="1"/>
</dbReference>
<dbReference type="AlphaFoldDB" id="A0A3B8GL92"/>